<dbReference type="RefSeq" id="WP_047253804.1">
    <property type="nucleotide sequence ID" value="NZ_CP011545.1"/>
</dbReference>
<evidence type="ECO:0000313" key="1">
    <source>
        <dbReference type="EMBL" id="AKK09686.1"/>
    </source>
</evidence>
<sequence length="84" mass="9427">MTFAIPERTSVTLSEDLRARIATLPDGPLPKNASASDLISWLVERGVGVEEEASEMRAYAELGAEQAPFREGMRRRRNRRRLGL</sequence>
<name>A0A0G3H8H8_9CORY</name>
<proteinExistence type="predicted"/>
<dbReference type="AlphaFoldDB" id="A0A0G3H8H8"/>
<reference evidence="1 2" key="1">
    <citation type="journal article" date="2015" name="Genome Announc.">
        <title>Complete Genome Sequence of the Type Strain Corynebacterium testudinoris DSM 44614, Recovered from Necrotic Lesions in the Mouth of a Tortoise.</title>
        <authorList>
            <person name="Ruckert C."/>
            <person name="Kriete M."/>
            <person name="Jaenicke S."/>
            <person name="Winkler A."/>
            <person name="Tauch A."/>
        </authorList>
    </citation>
    <scope>NUCLEOTIDE SEQUENCE [LARGE SCALE GENOMIC DNA]</scope>
    <source>
        <strain evidence="1 2">DSM 44614</strain>
    </source>
</reference>
<protein>
    <submittedName>
        <fullName evidence="1">Uncharacterized protein</fullName>
    </submittedName>
</protein>
<keyword evidence="2" id="KW-1185">Reference proteome</keyword>
<dbReference type="PATRIC" id="fig|136857.5.peg.2248"/>
<reference evidence="2" key="2">
    <citation type="submission" date="2015-05" db="EMBL/GenBank/DDBJ databases">
        <title>Complete genome sequence of Corynebacterium testudinoris DSM 44614, recovered from necrotic lesions in the mouth of a tortoise.</title>
        <authorList>
            <person name="Ruckert C."/>
            <person name="Albersmeier A."/>
            <person name="Winkler A."/>
            <person name="Tauch A."/>
        </authorList>
    </citation>
    <scope>NUCLEOTIDE SEQUENCE [LARGE SCALE GENOMIC DNA]</scope>
    <source>
        <strain evidence="2">DSM 44614</strain>
    </source>
</reference>
<accession>A0A0G3H8H8</accession>
<dbReference type="STRING" id="136857.CTEST_11390"/>
<dbReference type="OrthoDB" id="310836at2"/>
<dbReference type="EMBL" id="CP011545">
    <property type="protein sequence ID" value="AKK09686.1"/>
    <property type="molecule type" value="Genomic_DNA"/>
</dbReference>
<evidence type="ECO:0000313" key="2">
    <source>
        <dbReference type="Proteomes" id="UP000035540"/>
    </source>
</evidence>
<gene>
    <name evidence="1" type="ORF">CTEST_11390</name>
</gene>
<organism evidence="1 2">
    <name type="scientific">Corynebacterium testudinoris</name>
    <dbReference type="NCBI Taxonomy" id="136857"/>
    <lineage>
        <taxon>Bacteria</taxon>
        <taxon>Bacillati</taxon>
        <taxon>Actinomycetota</taxon>
        <taxon>Actinomycetes</taxon>
        <taxon>Mycobacteriales</taxon>
        <taxon>Corynebacteriaceae</taxon>
        <taxon>Corynebacterium</taxon>
    </lineage>
</organism>
<dbReference type="Proteomes" id="UP000035540">
    <property type="component" value="Chromosome"/>
</dbReference>
<dbReference type="KEGG" id="cted:CTEST_11390"/>